<evidence type="ECO:0000256" key="6">
    <source>
        <dbReference type="SAM" id="MobiDB-lite"/>
    </source>
</evidence>
<dbReference type="GO" id="GO:0006351">
    <property type="term" value="P:DNA-templated transcription"/>
    <property type="evidence" value="ECO:0007669"/>
    <property type="project" value="InterPro"/>
</dbReference>
<dbReference type="PROSITE" id="PS50048">
    <property type="entry name" value="ZN2_CY6_FUNGAL_2"/>
    <property type="match status" value="1"/>
</dbReference>
<dbReference type="PROSITE" id="PS00463">
    <property type="entry name" value="ZN2_CY6_FUNGAL_1"/>
    <property type="match status" value="1"/>
</dbReference>
<dbReference type="GO" id="GO:0003677">
    <property type="term" value="F:DNA binding"/>
    <property type="evidence" value="ECO:0007669"/>
    <property type="project" value="UniProtKB-KW"/>
</dbReference>
<evidence type="ECO:0000313" key="9">
    <source>
        <dbReference type="Proteomes" id="UP000030854"/>
    </source>
</evidence>
<feature type="compositionally biased region" description="Polar residues" evidence="6">
    <location>
        <begin position="61"/>
        <end position="91"/>
    </location>
</feature>
<dbReference type="PANTHER" id="PTHR31668:SF26">
    <property type="entry name" value="GLUCOSE TRANSPORT TRANSCRIPTION REGULATOR RGT1-RELATED"/>
    <property type="match status" value="1"/>
</dbReference>
<feature type="domain" description="Zn(2)-C6 fungal-type" evidence="7">
    <location>
        <begin position="115"/>
        <end position="149"/>
    </location>
</feature>
<evidence type="ECO:0000256" key="1">
    <source>
        <dbReference type="ARBA" id="ARBA00022723"/>
    </source>
</evidence>
<feature type="region of interest" description="Disordered" evidence="6">
    <location>
        <begin position="249"/>
        <end position="278"/>
    </location>
</feature>
<protein>
    <submittedName>
        <fullName evidence="8">Putative glucose-responsive transcription factor</fullName>
    </submittedName>
</protein>
<feature type="region of interest" description="Disordered" evidence="6">
    <location>
        <begin position="61"/>
        <end position="104"/>
    </location>
</feature>
<name>A0A0B1P2L5_UNCNE</name>
<evidence type="ECO:0000256" key="2">
    <source>
        <dbReference type="ARBA" id="ARBA00023015"/>
    </source>
</evidence>
<sequence>MQSYPSPTAAAANNGGPFYSNISQNQQQTDLPNPDELQLTAQLTSMISVAPNGTISDNQASQALSRTNASHQYENEQDQNAHLQPTPNNLDQLGGHYGTPDGILAPRKRTKVSRACDECRRKKIRCDATTDQNNENCLNCKRVGARCLFSRVPMKRGPSKGYIKELADRLHTLEGAMHSGEIVSQFISQGENPILRRDSEEFTPPHNTDNVSMKRRISATTDFGPYSAQQSLASWNSNAHDTSRQILQSSNGLVSPQTAIPRAPTSPETATSPGSLQAPIWRDESMQFRQQNGTIEDISQDQVSPKKDIKIDNMTLEAYDKFIKPTYCILPLSKSQVIKQLENCPVPLYEAMCNAISSAVNSFLLGDSSHQIDSFTSHRSTQYILVSSLEDATSRPLKINILYLQSMLLLAIAAENNTFGHPRVLGGYSRSIWINNAISLAYSIKLFLHRPRKVNDVSTETDEHFARRLWWSIYVMERWNSASTSSPFLIPDSASVLYPDDLPLLGETLWNLARLSTILGHISTIITVSSDLPPFTVPLASVYSASVKGELERFRESFLNIESQPLVLMAYWHLRILVELQLVDSEPNDLVDIVTNAINHMSQNPDFDSPLRYHFISLIILTLIELLDYEMTKSQSETQLDFIFGKKLISPDWEVVVRTMVMRKRTHRINTSLHPMKNENDLNFEIENLVRLADLATAAGANREADPGVSNTETSQMCSPFRYYNQLRSKVRDGYLTVFAHELVRIYKLL</sequence>
<gene>
    <name evidence="8" type="ORF">EV44_g2709</name>
</gene>
<evidence type="ECO:0000256" key="3">
    <source>
        <dbReference type="ARBA" id="ARBA00023125"/>
    </source>
</evidence>
<dbReference type="STRING" id="52586.A0A0B1P2L5"/>
<dbReference type="CDD" id="cd00067">
    <property type="entry name" value="GAL4"/>
    <property type="match status" value="1"/>
</dbReference>
<feature type="compositionally biased region" description="Polar residues" evidence="6">
    <location>
        <begin position="249"/>
        <end position="258"/>
    </location>
</feature>
<organism evidence="8 9">
    <name type="scientific">Uncinula necator</name>
    <name type="common">Grape powdery mildew</name>
    <dbReference type="NCBI Taxonomy" id="52586"/>
    <lineage>
        <taxon>Eukaryota</taxon>
        <taxon>Fungi</taxon>
        <taxon>Dikarya</taxon>
        <taxon>Ascomycota</taxon>
        <taxon>Pezizomycotina</taxon>
        <taxon>Leotiomycetes</taxon>
        <taxon>Erysiphales</taxon>
        <taxon>Erysiphaceae</taxon>
        <taxon>Erysiphe</taxon>
    </lineage>
</organism>
<keyword evidence="5" id="KW-0539">Nucleus</keyword>
<dbReference type="Pfam" id="PF04082">
    <property type="entry name" value="Fungal_trans"/>
    <property type="match status" value="1"/>
</dbReference>
<feature type="region of interest" description="Disordered" evidence="6">
    <location>
        <begin position="1"/>
        <end position="32"/>
    </location>
</feature>
<dbReference type="SMART" id="SM00906">
    <property type="entry name" value="Fungal_trans"/>
    <property type="match status" value="1"/>
</dbReference>
<dbReference type="PANTHER" id="PTHR31668">
    <property type="entry name" value="GLUCOSE TRANSPORT TRANSCRIPTION REGULATOR RGT1-RELATED-RELATED"/>
    <property type="match status" value="1"/>
</dbReference>
<dbReference type="Proteomes" id="UP000030854">
    <property type="component" value="Unassembled WGS sequence"/>
</dbReference>
<dbReference type="SUPFAM" id="SSF57701">
    <property type="entry name" value="Zn2/Cys6 DNA-binding domain"/>
    <property type="match status" value="1"/>
</dbReference>
<reference evidence="8 9" key="1">
    <citation type="journal article" date="2014" name="BMC Genomics">
        <title>Adaptive genomic structural variation in the grape powdery mildew pathogen, Erysiphe necator.</title>
        <authorList>
            <person name="Jones L."/>
            <person name="Riaz S."/>
            <person name="Morales-Cruz A."/>
            <person name="Amrine K.C."/>
            <person name="McGuire B."/>
            <person name="Gubler W.D."/>
            <person name="Walker M.A."/>
            <person name="Cantu D."/>
        </authorList>
    </citation>
    <scope>NUCLEOTIDE SEQUENCE [LARGE SCALE GENOMIC DNA]</scope>
    <source>
        <strain evidence="9">c</strain>
    </source>
</reference>
<dbReference type="HOGENOM" id="CLU_005701_1_0_1"/>
<dbReference type="EMBL" id="JNVN01001725">
    <property type="protein sequence ID" value="KHJ32922.1"/>
    <property type="molecule type" value="Genomic_DNA"/>
</dbReference>
<dbReference type="Pfam" id="PF00172">
    <property type="entry name" value="Zn_clus"/>
    <property type="match status" value="1"/>
</dbReference>
<dbReference type="InterPro" id="IPR050797">
    <property type="entry name" value="Carb_Metab_Trans_Reg"/>
</dbReference>
<keyword evidence="2" id="KW-0805">Transcription regulation</keyword>
<evidence type="ECO:0000256" key="5">
    <source>
        <dbReference type="ARBA" id="ARBA00023242"/>
    </source>
</evidence>
<comment type="caution">
    <text evidence="8">The sequence shown here is derived from an EMBL/GenBank/DDBJ whole genome shotgun (WGS) entry which is preliminary data.</text>
</comment>
<dbReference type="AlphaFoldDB" id="A0A0B1P2L5"/>
<dbReference type="CDD" id="cd12148">
    <property type="entry name" value="fungal_TF_MHR"/>
    <property type="match status" value="1"/>
</dbReference>
<dbReference type="SMART" id="SM00066">
    <property type="entry name" value="GAL4"/>
    <property type="match status" value="1"/>
</dbReference>
<dbReference type="InterPro" id="IPR001138">
    <property type="entry name" value="Zn2Cys6_DnaBD"/>
</dbReference>
<dbReference type="InterPro" id="IPR036864">
    <property type="entry name" value="Zn2-C6_fun-type_DNA-bd_sf"/>
</dbReference>
<keyword evidence="9" id="KW-1185">Reference proteome</keyword>
<keyword evidence="3" id="KW-0238">DNA-binding</keyword>
<feature type="compositionally biased region" description="Polar residues" evidence="6">
    <location>
        <begin position="266"/>
        <end position="275"/>
    </location>
</feature>
<feature type="compositionally biased region" description="Polar residues" evidence="6">
    <location>
        <begin position="20"/>
        <end position="31"/>
    </location>
</feature>
<proteinExistence type="predicted"/>
<keyword evidence="4" id="KW-0804">Transcription</keyword>
<evidence type="ECO:0000256" key="4">
    <source>
        <dbReference type="ARBA" id="ARBA00023163"/>
    </source>
</evidence>
<dbReference type="InterPro" id="IPR007219">
    <property type="entry name" value="XnlR_reg_dom"/>
</dbReference>
<evidence type="ECO:0000259" key="7">
    <source>
        <dbReference type="PROSITE" id="PS50048"/>
    </source>
</evidence>
<evidence type="ECO:0000313" key="8">
    <source>
        <dbReference type="EMBL" id="KHJ32922.1"/>
    </source>
</evidence>
<dbReference type="Gene3D" id="4.10.240.10">
    <property type="entry name" value="Zn(2)-C6 fungal-type DNA-binding domain"/>
    <property type="match status" value="1"/>
</dbReference>
<keyword evidence="1" id="KW-0479">Metal-binding</keyword>
<dbReference type="GO" id="GO:0008270">
    <property type="term" value="F:zinc ion binding"/>
    <property type="evidence" value="ECO:0007669"/>
    <property type="project" value="InterPro"/>
</dbReference>
<dbReference type="OMA" id="QHMLQFT"/>
<dbReference type="GO" id="GO:0000981">
    <property type="term" value="F:DNA-binding transcription factor activity, RNA polymerase II-specific"/>
    <property type="evidence" value="ECO:0007669"/>
    <property type="project" value="InterPro"/>
</dbReference>
<accession>A0A0B1P2L5</accession>